<name>A0A938YGH0_9ACTN</name>
<evidence type="ECO:0000256" key="1">
    <source>
        <dbReference type="ARBA" id="ARBA00006464"/>
    </source>
</evidence>
<dbReference type="RefSeq" id="WP_205262111.1">
    <property type="nucleotide sequence ID" value="NZ_JAERWK010000023.1"/>
</dbReference>
<keyword evidence="3" id="KW-0472">Membrane</keyword>
<feature type="compositionally biased region" description="Pro residues" evidence="2">
    <location>
        <begin position="82"/>
        <end position="100"/>
    </location>
</feature>
<dbReference type="PANTHER" id="PTHR30576">
    <property type="entry name" value="COLANIC BIOSYNTHESIS UDP-GLUCOSE LIPID CARRIER TRANSFERASE"/>
    <property type="match status" value="1"/>
</dbReference>
<sequence length="359" mass="39335">MTTTPTAPGTGRPPAWLRGYHGVIEPSVLAQWQVSPRDLALSRRSAGTQRLAGLTELPSGTVRSTPSTRTGAHHVGRNGEPAPEPTVPAEPTTPPEPDPVPLDPAAAAVVPPTVPAPVAGTALAAAQWDPAQETLPEFLDRRLAEAPYLYLPNRSRGYAVTKRLIDLVGATVLLIVSAPVILALVVLIRLDSPGPAVFRQQRVTRGGRVFTFYKFRTMWTDARERFPELYDYSRPTGGFDGQYYKLADDPRNTRVGRWLRRTTLDELPNLINVLTGDLSLIGPRPELPDLVPHYRPEELACFFTKAGLTGLAQVAGRSLLTVRERLTLDLRYVANQSLLLDLRILWRTGLVVVLGRGAF</sequence>
<feature type="transmembrane region" description="Helical" evidence="3">
    <location>
        <begin position="164"/>
        <end position="188"/>
    </location>
</feature>
<dbReference type="PANTHER" id="PTHR30576:SF10">
    <property type="entry name" value="SLL5057 PROTEIN"/>
    <property type="match status" value="1"/>
</dbReference>
<dbReference type="InterPro" id="IPR003362">
    <property type="entry name" value="Bact_transf"/>
</dbReference>
<dbReference type="EMBL" id="JAERWK010000023">
    <property type="protein sequence ID" value="MBM9469153.1"/>
    <property type="molecule type" value="Genomic_DNA"/>
</dbReference>
<feature type="domain" description="Bacterial sugar transferase" evidence="4">
    <location>
        <begin position="162"/>
        <end position="353"/>
    </location>
</feature>
<keyword evidence="3" id="KW-1133">Transmembrane helix</keyword>
<organism evidence="5 6">
    <name type="scientific">Nakamurella leprariae</name>
    <dbReference type="NCBI Taxonomy" id="2803911"/>
    <lineage>
        <taxon>Bacteria</taxon>
        <taxon>Bacillati</taxon>
        <taxon>Actinomycetota</taxon>
        <taxon>Actinomycetes</taxon>
        <taxon>Nakamurellales</taxon>
        <taxon>Nakamurellaceae</taxon>
        <taxon>Nakamurella</taxon>
    </lineage>
</organism>
<dbReference type="Proteomes" id="UP000663792">
    <property type="component" value="Unassembled WGS sequence"/>
</dbReference>
<protein>
    <submittedName>
        <fullName evidence="5">Sugar transferase</fullName>
    </submittedName>
</protein>
<keyword evidence="5" id="KW-0808">Transferase</keyword>
<evidence type="ECO:0000259" key="4">
    <source>
        <dbReference type="Pfam" id="PF02397"/>
    </source>
</evidence>
<keyword evidence="3" id="KW-0812">Transmembrane</keyword>
<evidence type="ECO:0000256" key="2">
    <source>
        <dbReference type="SAM" id="MobiDB-lite"/>
    </source>
</evidence>
<gene>
    <name evidence="5" type="ORF">JL106_17840</name>
</gene>
<evidence type="ECO:0000256" key="3">
    <source>
        <dbReference type="SAM" id="Phobius"/>
    </source>
</evidence>
<evidence type="ECO:0000313" key="6">
    <source>
        <dbReference type="Proteomes" id="UP000663792"/>
    </source>
</evidence>
<evidence type="ECO:0000313" key="5">
    <source>
        <dbReference type="EMBL" id="MBM9469153.1"/>
    </source>
</evidence>
<accession>A0A938YGH0</accession>
<dbReference type="GO" id="GO:0016780">
    <property type="term" value="F:phosphotransferase activity, for other substituted phosphate groups"/>
    <property type="evidence" value="ECO:0007669"/>
    <property type="project" value="TreeGrafter"/>
</dbReference>
<reference evidence="5" key="1">
    <citation type="submission" date="2021-01" db="EMBL/GenBank/DDBJ databases">
        <title>YIM 132084 draft genome.</title>
        <authorList>
            <person name="An D."/>
        </authorList>
    </citation>
    <scope>NUCLEOTIDE SEQUENCE</scope>
    <source>
        <strain evidence="5">YIM 132084</strain>
    </source>
</reference>
<feature type="region of interest" description="Disordered" evidence="2">
    <location>
        <begin position="44"/>
        <end position="100"/>
    </location>
</feature>
<comment type="similarity">
    <text evidence="1">Belongs to the bacterial sugar transferase family.</text>
</comment>
<keyword evidence="6" id="KW-1185">Reference proteome</keyword>
<proteinExistence type="inferred from homology"/>
<dbReference type="Pfam" id="PF02397">
    <property type="entry name" value="Bac_transf"/>
    <property type="match status" value="1"/>
</dbReference>
<feature type="compositionally biased region" description="Polar residues" evidence="2">
    <location>
        <begin position="61"/>
        <end position="70"/>
    </location>
</feature>
<comment type="caution">
    <text evidence="5">The sequence shown here is derived from an EMBL/GenBank/DDBJ whole genome shotgun (WGS) entry which is preliminary data.</text>
</comment>
<dbReference type="AlphaFoldDB" id="A0A938YGH0"/>